<organism evidence="1">
    <name type="scientific">Micrurus spixii</name>
    <name type="common">Amazon coral snake</name>
    <dbReference type="NCBI Taxonomy" id="129469"/>
    <lineage>
        <taxon>Eukaryota</taxon>
        <taxon>Metazoa</taxon>
        <taxon>Chordata</taxon>
        <taxon>Craniata</taxon>
        <taxon>Vertebrata</taxon>
        <taxon>Euteleostomi</taxon>
        <taxon>Lepidosauria</taxon>
        <taxon>Squamata</taxon>
        <taxon>Bifurcata</taxon>
        <taxon>Unidentata</taxon>
        <taxon>Episquamata</taxon>
        <taxon>Toxicofera</taxon>
        <taxon>Serpentes</taxon>
        <taxon>Colubroidea</taxon>
        <taxon>Elapidae</taxon>
        <taxon>Elapinae</taxon>
        <taxon>Micrurus</taxon>
    </lineage>
</organism>
<accession>A0A2D4MYB7</accession>
<dbReference type="EMBL" id="IACM01141050">
    <property type="protein sequence ID" value="LAB38411.1"/>
    <property type="molecule type" value="Transcribed_RNA"/>
</dbReference>
<protein>
    <submittedName>
        <fullName evidence="1">Uncharacterized protein</fullName>
    </submittedName>
</protein>
<sequence length="104" mass="12057">MGIRQKCQCSFQAKKKKSVGGKTWKALQWQEKRDQTFWLRSHLSFLLITYSARNLDCSGEKTDCSPPLILTCLSLPSMLFQLDTWFDMADFSFSISVVIDKIWP</sequence>
<proteinExistence type="predicted"/>
<reference evidence="1" key="1">
    <citation type="submission" date="2017-07" db="EMBL/GenBank/DDBJ databases">
        <authorList>
            <person name="Mikheyev A."/>
            <person name="Grau M."/>
        </authorList>
    </citation>
    <scope>NUCLEOTIDE SEQUENCE</scope>
    <source>
        <tissue evidence="1">Venom_gland</tissue>
    </source>
</reference>
<dbReference type="AlphaFoldDB" id="A0A2D4MYB7"/>
<reference evidence="1" key="2">
    <citation type="submission" date="2017-11" db="EMBL/GenBank/DDBJ databases">
        <title>Coralsnake Venomics: Analyses of Venom Gland Transcriptomes and Proteomes of Six Brazilian Taxa.</title>
        <authorList>
            <person name="Aird S.D."/>
            <person name="Jorge da Silva N."/>
            <person name="Qiu L."/>
            <person name="Villar-Briones A."/>
            <person name="Aparecida-Saddi V."/>
            <person name="Campos-Telles M.P."/>
            <person name="Grau M."/>
            <person name="Mikheyev A.S."/>
        </authorList>
    </citation>
    <scope>NUCLEOTIDE SEQUENCE</scope>
    <source>
        <tissue evidence="1">Venom_gland</tissue>
    </source>
</reference>
<name>A0A2D4MYB7_9SAUR</name>
<evidence type="ECO:0000313" key="1">
    <source>
        <dbReference type="EMBL" id="LAB38411.1"/>
    </source>
</evidence>